<dbReference type="PANTHER" id="PTHR23076">
    <property type="entry name" value="METALLOPROTEASE M41 FTSH"/>
    <property type="match status" value="1"/>
</dbReference>
<gene>
    <name evidence="5" type="ORF">ACFSBW_07790</name>
</gene>
<dbReference type="InterPro" id="IPR041569">
    <property type="entry name" value="AAA_lid_3"/>
</dbReference>
<keyword evidence="2 5" id="KW-0067">ATP-binding</keyword>
<dbReference type="InterPro" id="IPR027417">
    <property type="entry name" value="P-loop_NTPase"/>
</dbReference>
<keyword evidence="6" id="KW-1185">Reference proteome</keyword>
<dbReference type="PRINTS" id="PR00819">
    <property type="entry name" value="CBXCFQXSUPER"/>
</dbReference>
<evidence type="ECO:0000313" key="5">
    <source>
        <dbReference type="EMBL" id="MFD1641774.1"/>
    </source>
</evidence>
<comment type="caution">
    <text evidence="5">The sequence shown here is derived from an EMBL/GenBank/DDBJ whole genome shotgun (WGS) entry which is preliminary data.</text>
</comment>
<dbReference type="GO" id="GO:0005524">
    <property type="term" value="F:ATP binding"/>
    <property type="evidence" value="ECO:0007669"/>
    <property type="project" value="UniProtKB-KW"/>
</dbReference>
<dbReference type="InterPro" id="IPR003593">
    <property type="entry name" value="AAA+_ATPase"/>
</dbReference>
<dbReference type="SUPFAM" id="SSF52540">
    <property type="entry name" value="P-loop containing nucleoside triphosphate hydrolases"/>
    <property type="match status" value="1"/>
</dbReference>
<accession>A0ABD6D9D2</accession>
<keyword evidence="1" id="KW-0547">Nucleotide-binding</keyword>
<dbReference type="PANTHER" id="PTHR23076:SF37">
    <property type="entry name" value="ATP-DEPENDENT ZINC METALLOPROTEASE FTSH 4, MITOCHONDRIAL"/>
    <property type="match status" value="1"/>
</dbReference>
<evidence type="ECO:0000256" key="2">
    <source>
        <dbReference type="ARBA" id="ARBA00022840"/>
    </source>
</evidence>
<dbReference type="EMBL" id="JBHUDM010000002">
    <property type="protein sequence ID" value="MFD1641774.1"/>
    <property type="molecule type" value="Genomic_DNA"/>
</dbReference>
<dbReference type="Pfam" id="PF00004">
    <property type="entry name" value="AAA"/>
    <property type="match status" value="1"/>
</dbReference>
<evidence type="ECO:0000259" key="4">
    <source>
        <dbReference type="SMART" id="SM00382"/>
    </source>
</evidence>
<proteinExistence type="predicted"/>
<dbReference type="InterPro" id="IPR003959">
    <property type="entry name" value="ATPase_AAA_core"/>
</dbReference>
<sequence>MSDRNQGMEFDWQYKTGVSMDDVGGMDDLKEQLNKEVIRPLTTDREKAEKLGITAPNILFHGPPGTGKTYIAKALSTELGLPFVKLSGSDVKSKWINQSAQQINQLFSEAEMQAKKEGGALIFLDELDSVLSNRSSSGQHEEDNKVVNEFLNHLEETKEHGVVFVGATNRLEQLDKAATRSGRIDRKIEVGLPDASARANILEAQLKQRAYKIATENIETIAQNAEDYSAADIEGLVQDAARNAAFERDADIITVEDIEAVDTALTAGTDTELSADKIVPETSKTPDKPSTKRTHQPQVFESTYRVVGFGDGAKRMALYDIPRDDTVWVNTIGYDEAIHSKLEEVQTGNVVEATVTDEGENNEYWNLLEFEILQDTLQYYIPTDGYSPGPIDEFWEKRADDSMHVTVSREDDDTGEILYEIQVQQKEFQGEDGKMVHVYKDIQRGDLLTEPLFEGNGCEFLKNGAEAILVVNPQTKPYVVFYLFPEKNAKFNDIWGALYDYVEN</sequence>
<protein>
    <submittedName>
        <fullName evidence="5">ATP-binding protein</fullName>
    </submittedName>
</protein>
<dbReference type="SMART" id="SM00382">
    <property type="entry name" value="AAA"/>
    <property type="match status" value="1"/>
</dbReference>
<evidence type="ECO:0000256" key="3">
    <source>
        <dbReference type="SAM" id="MobiDB-lite"/>
    </source>
</evidence>
<dbReference type="Gene3D" id="3.40.50.300">
    <property type="entry name" value="P-loop containing nucleotide triphosphate hydrolases"/>
    <property type="match status" value="1"/>
</dbReference>
<dbReference type="InterPro" id="IPR000641">
    <property type="entry name" value="CbxX/CfxQ"/>
</dbReference>
<dbReference type="RefSeq" id="WP_256395844.1">
    <property type="nucleotide sequence ID" value="NZ_JANHDJ010000002.1"/>
</dbReference>
<dbReference type="Proteomes" id="UP001597052">
    <property type="component" value="Unassembled WGS sequence"/>
</dbReference>
<dbReference type="AlphaFoldDB" id="A0ABD6D9D2"/>
<evidence type="ECO:0000313" key="6">
    <source>
        <dbReference type="Proteomes" id="UP001597052"/>
    </source>
</evidence>
<dbReference type="Gene3D" id="1.10.8.60">
    <property type="match status" value="1"/>
</dbReference>
<dbReference type="Pfam" id="PF17862">
    <property type="entry name" value="AAA_lid_3"/>
    <property type="match status" value="1"/>
</dbReference>
<feature type="region of interest" description="Disordered" evidence="3">
    <location>
        <begin position="272"/>
        <end position="296"/>
    </location>
</feature>
<name>A0ABD6D9D2_9EURY</name>
<organism evidence="5 6">
    <name type="scientific">Halohasta litorea</name>
    <dbReference type="NCBI Taxonomy" id="869891"/>
    <lineage>
        <taxon>Archaea</taxon>
        <taxon>Methanobacteriati</taxon>
        <taxon>Methanobacteriota</taxon>
        <taxon>Stenosarchaea group</taxon>
        <taxon>Halobacteria</taxon>
        <taxon>Halobacteriales</taxon>
        <taxon>Haloferacaceae</taxon>
        <taxon>Halohasta</taxon>
    </lineage>
</organism>
<evidence type="ECO:0000256" key="1">
    <source>
        <dbReference type="ARBA" id="ARBA00022741"/>
    </source>
</evidence>
<dbReference type="CDD" id="cd19481">
    <property type="entry name" value="RecA-like_protease"/>
    <property type="match status" value="1"/>
</dbReference>
<feature type="domain" description="AAA+ ATPase" evidence="4">
    <location>
        <begin position="54"/>
        <end position="194"/>
    </location>
</feature>
<reference evidence="5 6" key="1">
    <citation type="journal article" date="2019" name="Int. J. Syst. Evol. Microbiol.">
        <title>The Global Catalogue of Microorganisms (GCM) 10K type strain sequencing project: providing services to taxonomists for standard genome sequencing and annotation.</title>
        <authorList>
            <consortium name="The Broad Institute Genomics Platform"/>
            <consortium name="The Broad Institute Genome Sequencing Center for Infectious Disease"/>
            <person name="Wu L."/>
            <person name="Ma J."/>
        </authorList>
    </citation>
    <scope>NUCLEOTIDE SEQUENCE [LARGE SCALE GENOMIC DNA]</scope>
    <source>
        <strain evidence="5 6">CGMCC 1.10593</strain>
    </source>
</reference>
<feature type="compositionally biased region" description="Basic and acidic residues" evidence="3">
    <location>
        <begin position="274"/>
        <end position="290"/>
    </location>
</feature>